<evidence type="ECO:0000259" key="7">
    <source>
        <dbReference type="PROSITE" id="PS50112"/>
    </source>
</evidence>
<protein>
    <submittedName>
        <fullName evidence="8">PAS modulated sigma54 specific transcriptional regulator, Fis family</fullName>
    </submittedName>
</protein>
<evidence type="ECO:0000313" key="8">
    <source>
        <dbReference type="EMBL" id="ACL66619.1"/>
    </source>
</evidence>
<dbReference type="InterPro" id="IPR058031">
    <property type="entry name" value="AAA_lid_NorR"/>
</dbReference>
<evidence type="ECO:0000313" key="9">
    <source>
        <dbReference type="Proteomes" id="UP000007089"/>
    </source>
</evidence>
<dbReference type="SUPFAM" id="SSF52540">
    <property type="entry name" value="P-loop containing nucleoside triphosphate hydrolases"/>
    <property type="match status" value="1"/>
</dbReference>
<proteinExistence type="predicted"/>
<keyword evidence="9" id="KW-1185">Reference proteome</keyword>
<keyword evidence="2" id="KW-0067">ATP-binding</keyword>
<dbReference type="Gene3D" id="3.30.450.20">
    <property type="entry name" value="PAS domain"/>
    <property type="match status" value="1"/>
</dbReference>
<dbReference type="Pfam" id="PF25601">
    <property type="entry name" value="AAA_lid_14"/>
    <property type="match status" value="1"/>
</dbReference>
<dbReference type="GO" id="GO:0043565">
    <property type="term" value="F:sequence-specific DNA binding"/>
    <property type="evidence" value="ECO:0007669"/>
    <property type="project" value="InterPro"/>
</dbReference>
<dbReference type="InterPro" id="IPR003593">
    <property type="entry name" value="AAA+_ATPase"/>
</dbReference>
<dbReference type="PROSITE" id="PS00688">
    <property type="entry name" value="SIGMA54_INTERACT_3"/>
    <property type="match status" value="1"/>
</dbReference>
<dbReference type="InterPro" id="IPR013767">
    <property type="entry name" value="PAS_fold"/>
</dbReference>
<reference evidence="8" key="1">
    <citation type="submission" date="2009-01" db="EMBL/GenBank/DDBJ databases">
        <title>Complete sequence of Anaeromyxobacter dehalogenans 2CP-1.</title>
        <authorList>
            <consortium name="US DOE Joint Genome Institute"/>
            <person name="Lucas S."/>
            <person name="Copeland A."/>
            <person name="Lapidus A."/>
            <person name="Glavina del Rio T."/>
            <person name="Dalin E."/>
            <person name="Tice H."/>
            <person name="Bruce D."/>
            <person name="Goodwin L."/>
            <person name="Pitluck S."/>
            <person name="Saunders E."/>
            <person name="Brettin T."/>
            <person name="Detter J.C."/>
            <person name="Han C."/>
            <person name="Larimer F."/>
            <person name="Land M."/>
            <person name="Hauser L."/>
            <person name="Kyrpides N."/>
            <person name="Ovchinnikova G."/>
            <person name="Beliaev A.S."/>
            <person name="Richardson P."/>
        </authorList>
    </citation>
    <scope>NUCLEOTIDE SEQUENCE</scope>
    <source>
        <strain evidence="8">2CP-1</strain>
    </source>
</reference>
<dbReference type="KEGG" id="acp:A2cp1_3285"/>
<dbReference type="CDD" id="cd00009">
    <property type="entry name" value="AAA"/>
    <property type="match status" value="1"/>
</dbReference>
<dbReference type="EMBL" id="CP001359">
    <property type="protein sequence ID" value="ACL66619.1"/>
    <property type="molecule type" value="Genomic_DNA"/>
</dbReference>
<accession>B8JGY2</accession>
<dbReference type="Pfam" id="PF00989">
    <property type="entry name" value="PAS"/>
    <property type="match status" value="1"/>
</dbReference>
<feature type="domain" description="Sigma-54 factor interaction" evidence="6">
    <location>
        <begin position="151"/>
        <end position="380"/>
    </location>
</feature>
<dbReference type="PANTHER" id="PTHR32071">
    <property type="entry name" value="TRANSCRIPTIONAL REGULATORY PROTEIN"/>
    <property type="match status" value="1"/>
</dbReference>
<dbReference type="InterPro" id="IPR002197">
    <property type="entry name" value="HTH_Fis"/>
</dbReference>
<dbReference type="PRINTS" id="PR01590">
    <property type="entry name" value="HTHFIS"/>
</dbReference>
<dbReference type="InterPro" id="IPR035965">
    <property type="entry name" value="PAS-like_dom_sf"/>
</dbReference>
<dbReference type="HOGENOM" id="CLU_000445_8_1_7"/>
<dbReference type="PROSITE" id="PS50112">
    <property type="entry name" value="PAS"/>
    <property type="match status" value="1"/>
</dbReference>
<dbReference type="Pfam" id="PF00158">
    <property type="entry name" value="Sigma54_activat"/>
    <property type="match status" value="1"/>
</dbReference>
<dbReference type="Gene3D" id="1.10.8.60">
    <property type="match status" value="1"/>
</dbReference>
<feature type="domain" description="PAS" evidence="7">
    <location>
        <begin position="16"/>
        <end position="61"/>
    </location>
</feature>
<dbReference type="InterPro" id="IPR025943">
    <property type="entry name" value="Sigma_54_int_dom_ATP-bd_2"/>
</dbReference>
<evidence type="ECO:0000256" key="3">
    <source>
        <dbReference type="ARBA" id="ARBA00023015"/>
    </source>
</evidence>
<name>B8JGY2_ANAD2</name>
<dbReference type="InterPro" id="IPR009057">
    <property type="entry name" value="Homeodomain-like_sf"/>
</dbReference>
<dbReference type="Pfam" id="PF02954">
    <property type="entry name" value="HTH_8"/>
    <property type="match status" value="1"/>
</dbReference>
<dbReference type="CDD" id="cd00130">
    <property type="entry name" value="PAS"/>
    <property type="match status" value="1"/>
</dbReference>
<dbReference type="RefSeq" id="WP_015934431.1">
    <property type="nucleotide sequence ID" value="NC_011891.1"/>
</dbReference>
<dbReference type="GO" id="GO:0005524">
    <property type="term" value="F:ATP binding"/>
    <property type="evidence" value="ECO:0007669"/>
    <property type="project" value="UniProtKB-KW"/>
</dbReference>
<evidence type="ECO:0000256" key="2">
    <source>
        <dbReference type="ARBA" id="ARBA00022840"/>
    </source>
</evidence>
<dbReference type="Gene3D" id="1.10.10.60">
    <property type="entry name" value="Homeodomain-like"/>
    <property type="match status" value="1"/>
</dbReference>
<evidence type="ECO:0000256" key="4">
    <source>
        <dbReference type="ARBA" id="ARBA00023125"/>
    </source>
</evidence>
<dbReference type="FunFam" id="3.40.50.300:FF:000006">
    <property type="entry name" value="DNA-binding transcriptional regulator NtrC"/>
    <property type="match status" value="1"/>
</dbReference>
<dbReference type="InterPro" id="IPR000014">
    <property type="entry name" value="PAS"/>
</dbReference>
<dbReference type="InterPro" id="IPR002078">
    <property type="entry name" value="Sigma_54_int"/>
</dbReference>
<keyword evidence="5" id="KW-0804">Transcription</keyword>
<dbReference type="SUPFAM" id="SSF46689">
    <property type="entry name" value="Homeodomain-like"/>
    <property type="match status" value="1"/>
</dbReference>
<dbReference type="PROSITE" id="PS50045">
    <property type="entry name" value="SIGMA54_INTERACT_4"/>
    <property type="match status" value="1"/>
</dbReference>
<keyword evidence="1" id="KW-0547">Nucleotide-binding</keyword>
<dbReference type="PANTHER" id="PTHR32071:SF117">
    <property type="entry name" value="PTS-DEPENDENT DIHYDROXYACETONE KINASE OPERON REGULATORY PROTEIN-RELATED"/>
    <property type="match status" value="1"/>
</dbReference>
<dbReference type="Gene3D" id="3.40.50.300">
    <property type="entry name" value="P-loop containing nucleotide triphosphate hydrolases"/>
    <property type="match status" value="1"/>
</dbReference>
<evidence type="ECO:0000259" key="6">
    <source>
        <dbReference type="PROSITE" id="PS50045"/>
    </source>
</evidence>
<evidence type="ECO:0000256" key="5">
    <source>
        <dbReference type="ARBA" id="ARBA00023163"/>
    </source>
</evidence>
<dbReference type="InterPro" id="IPR027417">
    <property type="entry name" value="P-loop_NTPase"/>
</dbReference>
<dbReference type="PROSITE" id="PS00676">
    <property type="entry name" value="SIGMA54_INTERACT_2"/>
    <property type="match status" value="1"/>
</dbReference>
<dbReference type="InterPro" id="IPR025662">
    <property type="entry name" value="Sigma_54_int_dom_ATP-bd_1"/>
</dbReference>
<sequence length="456" mass="48148">MPPPSAAPLPFLGLGSEDALRAVADALPDGLFTTDAAGRITFWNRAAARITGWSSGDAVGRDCSLLAGDPVHGCACGAGPIRCGMAERERTSKTCSVRTRDDRLLVIVKSAVPLLAPDGTAVGALESFSPVDPVPGGRRQDACARPQASGLLGRGPAMEELRRMIALVARSDATVMLHGESGSGKERVAEAIHAGSARAAGPFVRVNCSALNENLLESELFGHVRGAFTGALRDRRGRFQDADGGTLLLDEIGDISPVVQVKLLRVIEQRQIERVGDSAPVPVDVRIVCATHRDLRALVDAGRFRADLYFRLAVFPLRVPPLREHVEDLPEIATAFLERHAPAPGGRPRALSAAAIAALSACTWPGNVRELQNVLEFAALQAGDGDLGIEHLPAELRGACAPLPRRPGAMPGPEEIRSALEACGGRRAEAARRLGISRGTLWKRMRALAPGSSDPG</sequence>
<dbReference type="Proteomes" id="UP000007089">
    <property type="component" value="Chromosome"/>
</dbReference>
<organism evidence="8 9">
    <name type="scientific">Anaeromyxobacter dehalogenans (strain ATCC BAA-258 / DSM 21875 / 2CP-1)</name>
    <dbReference type="NCBI Taxonomy" id="455488"/>
    <lineage>
        <taxon>Bacteria</taxon>
        <taxon>Pseudomonadati</taxon>
        <taxon>Myxococcota</taxon>
        <taxon>Myxococcia</taxon>
        <taxon>Myxococcales</taxon>
        <taxon>Cystobacterineae</taxon>
        <taxon>Anaeromyxobacteraceae</taxon>
        <taxon>Anaeromyxobacter</taxon>
    </lineage>
</organism>
<evidence type="ECO:0000256" key="1">
    <source>
        <dbReference type="ARBA" id="ARBA00022741"/>
    </source>
</evidence>
<dbReference type="SMART" id="SM00091">
    <property type="entry name" value="PAS"/>
    <property type="match status" value="1"/>
</dbReference>
<dbReference type="AlphaFoldDB" id="B8JGY2"/>
<dbReference type="SMART" id="SM00382">
    <property type="entry name" value="AAA"/>
    <property type="match status" value="1"/>
</dbReference>
<dbReference type="NCBIfam" id="TIGR00229">
    <property type="entry name" value="sensory_box"/>
    <property type="match status" value="1"/>
</dbReference>
<keyword evidence="3" id="KW-0805">Transcription regulation</keyword>
<keyword evidence="4" id="KW-0238">DNA-binding</keyword>
<dbReference type="PROSITE" id="PS00675">
    <property type="entry name" value="SIGMA54_INTERACT_1"/>
    <property type="match status" value="1"/>
</dbReference>
<gene>
    <name evidence="8" type="ordered locus">A2cp1_3285</name>
</gene>
<dbReference type="GO" id="GO:0006355">
    <property type="term" value="P:regulation of DNA-templated transcription"/>
    <property type="evidence" value="ECO:0007669"/>
    <property type="project" value="InterPro"/>
</dbReference>
<dbReference type="SUPFAM" id="SSF55785">
    <property type="entry name" value="PYP-like sensor domain (PAS domain)"/>
    <property type="match status" value="1"/>
</dbReference>
<dbReference type="InterPro" id="IPR025944">
    <property type="entry name" value="Sigma_54_int_dom_CS"/>
</dbReference>